<evidence type="ECO:0000313" key="3">
    <source>
        <dbReference type="Proteomes" id="UP000824246"/>
    </source>
</evidence>
<dbReference type="Pfam" id="PF01936">
    <property type="entry name" value="NYN"/>
    <property type="match status" value="1"/>
</dbReference>
<reference evidence="2" key="2">
    <citation type="submission" date="2021-04" db="EMBL/GenBank/DDBJ databases">
        <authorList>
            <person name="Gilroy R."/>
        </authorList>
    </citation>
    <scope>NUCLEOTIDE SEQUENCE</scope>
    <source>
        <strain evidence="2">ChiHjej12B11-16260</strain>
    </source>
</reference>
<reference evidence="2" key="1">
    <citation type="journal article" date="2021" name="PeerJ">
        <title>Extensive microbial diversity within the chicken gut microbiome revealed by metagenomics and culture.</title>
        <authorList>
            <person name="Gilroy R."/>
            <person name="Ravi A."/>
            <person name="Getino M."/>
            <person name="Pursley I."/>
            <person name="Horton D.L."/>
            <person name="Alikhan N.F."/>
            <person name="Baker D."/>
            <person name="Gharbi K."/>
            <person name="Hall N."/>
            <person name="Watson M."/>
            <person name="Adriaenssens E.M."/>
            <person name="Foster-Nyarko E."/>
            <person name="Jarju S."/>
            <person name="Secka A."/>
            <person name="Antonio M."/>
            <person name="Oren A."/>
            <person name="Chaudhuri R.R."/>
            <person name="La Ragione R."/>
            <person name="Hildebrand F."/>
            <person name="Pallen M.J."/>
        </authorList>
    </citation>
    <scope>NUCLEOTIDE SEQUENCE</scope>
    <source>
        <strain evidence="2">ChiHjej12B11-16260</strain>
    </source>
</reference>
<accession>A0A9D2AR66</accession>
<comment type="caution">
    <text evidence="2">The sequence shown here is derived from an EMBL/GenBank/DDBJ whole genome shotgun (WGS) entry which is preliminary data.</text>
</comment>
<dbReference type="Gene3D" id="3.40.50.1010">
    <property type="entry name" value="5'-nuclease"/>
    <property type="match status" value="1"/>
</dbReference>
<dbReference type="EMBL" id="DXFB01000196">
    <property type="protein sequence ID" value="HIX46046.1"/>
    <property type="molecule type" value="Genomic_DNA"/>
</dbReference>
<protein>
    <submittedName>
        <fullName evidence="2">NYN domain-containing protein</fullName>
    </submittedName>
</protein>
<dbReference type="GO" id="GO:0004540">
    <property type="term" value="F:RNA nuclease activity"/>
    <property type="evidence" value="ECO:0007669"/>
    <property type="project" value="InterPro"/>
</dbReference>
<dbReference type="InterPro" id="IPR021139">
    <property type="entry name" value="NYN"/>
</dbReference>
<gene>
    <name evidence="2" type="ORF">H9982_07470</name>
</gene>
<evidence type="ECO:0000313" key="2">
    <source>
        <dbReference type="EMBL" id="HIX46046.1"/>
    </source>
</evidence>
<sequence length="208" mass="23862">METCKGNTTIGVFIDGGYYAKVNEALMGKAGVKINLSRLFEYICSRVAMLSGSKYQDTLITECHYFRGRYRASDAAELNLLYEERAFEDSLIENDVVFHYKHLRKFVTGGETDIMEKGIDVWFALEAYELSMIRKFDYVVLVTGDADHEMLARKLNAVKIKTVLLTWNLGSHSSTSRLLHDEAWHHIELKNECKKDASLMSRICDRVE</sequence>
<proteinExistence type="predicted"/>
<organism evidence="2 3">
    <name type="scientific">Candidatus Barnesiella excrementipullorum</name>
    <dbReference type="NCBI Taxonomy" id="2838479"/>
    <lineage>
        <taxon>Bacteria</taxon>
        <taxon>Pseudomonadati</taxon>
        <taxon>Bacteroidota</taxon>
        <taxon>Bacteroidia</taxon>
        <taxon>Bacteroidales</taxon>
        <taxon>Barnesiellaceae</taxon>
        <taxon>Barnesiella</taxon>
    </lineage>
</organism>
<name>A0A9D2AR66_9BACT</name>
<evidence type="ECO:0000259" key="1">
    <source>
        <dbReference type="Pfam" id="PF01936"/>
    </source>
</evidence>
<feature type="domain" description="NYN" evidence="1">
    <location>
        <begin position="10"/>
        <end position="188"/>
    </location>
</feature>
<dbReference type="AlphaFoldDB" id="A0A9D2AR66"/>
<dbReference type="Proteomes" id="UP000824246">
    <property type="component" value="Unassembled WGS sequence"/>
</dbReference>